<dbReference type="RefSeq" id="WP_094355891.1">
    <property type="nucleotide sequence ID" value="NZ_NMVK01000004.1"/>
</dbReference>
<evidence type="ECO:0000259" key="1">
    <source>
        <dbReference type="Pfam" id="PF12697"/>
    </source>
</evidence>
<dbReference type="EMBL" id="NMVO01000018">
    <property type="protein sequence ID" value="OYO08745.1"/>
    <property type="molecule type" value="Genomic_DNA"/>
</dbReference>
<dbReference type="AlphaFoldDB" id="A0A255FYL7"/>
<dbReference type="SUPFAM" id="SSF53474">
    <property type="entry name" value="alpha/beta-Hydrolases"/>
    <property type="match status" value="1"/>
</dbReference>
<dbReference type="PANTHER" id="PTHR43798">
    <property type="entry name" value="MONOACYLGLYCEROL LIPASE"/>
    <property type="match status" value="1"/>
</dbReference>
<dbReference type="GO" id="GO:0047372">
    <property type="term" value="F:monoacylglycerol lipase activity"/>
    <property type="evidence" value="ECO:0007669"/>
    <property type="project" value="TreeGrafter"/>
</dbReference>
<dbReference type="InterPro" id="IPR029058">
    <property type="entry name" value="AB_hydrolase_fold"/>
</dbReference>
<dbReference type="InterPro" id="IPR050266">
    <property type="entry name" value="AB_hydrolase_sf"/>
</dbReference>
<organism evidence="2 3">
    <name type="scientific">Enemella evansiae</name>
    <dbReference type="NCBI Taxonomy" id="2016499"/>
    <lineage>
        <taxon>Bacteria</taxon>
        <taxon>Bacillati</taxon>
        <taxon>Actinomycetota</taxon>
        <taxon>Actinomycetes</taxon>
        <taxon>Propionibacteriales</taxon>
        <taxon>Propionibacteriaceae</taxon>
        <taxon>Enemella</taxon>
    </lineage>
</organism>
<name>A0A255FYL7_9ACTN</name>
<evidence type="ECO:0000313" key="3">
    <source>
        <dbReference type="Proteomes" id="UP000215896"/>
    </source>
</evidence>
<dbReference type="GO" id="GO:0016020">
    <property type="term" value="C:membrane"/>
    <property type="evidence" value="ECO:0007669"/>
    <property type="project" value="TreeGrafter"/>
</dbReference>
<gene>
    <name evidence="2" type="ORF">CGZ94_19755</name>
</gene>
<dbReference type="Gene3D" id="3.40.50.1820">
    <property type="entry name" value="alpha/beta hydrolase"/>
    <property type="match status" value="1"/>
</dbReference>
<dbReference type="PANTHER" id="PTHR43798:SF5">
    <property type="entry name" value="MONOACYLGLYCEROL LIPASE ABHD6"/>
    <property type="match status" value="1"/>
</dbReference>
<dbReference type="GO" id="GO:0046464">
    <property type="term" value="P:acylglycerol catabolic process"/>
    <property type="evidence" value="ECO:0007669"/>
    <property type="project" value="TreeGrafter"/>
</dbReference>
<evidence type="ECO:0000313" key="2">
    <source>
        <dbReference type="EMBL" id="OYO08745.1"/>
    </source>
</evidence>
<dbReference type="Proteomes" id="UP000215896">
    <property type="component" value="Unassembled WGS sequence"/>
</dbReference>
<accession>A0A255FYL7</accession>
<keyword evidence="3" id="KW-1185">Reference proteome</keyword>
<dbReference type="OrthoDB" id="7185741at2"/>
<reference evidence="2 3" key="1">
    <citation type="submission" date="2017-07" db="EMBL/GenBank/DDBJ databases">
        <title>Draft whole genome sequences of clinical Proprionibacteriaceae strains.</title>
        <authorList>
            <person name="Bernier A.-M."/>
            <person name="Bernard K."/>
            <person name="Domingo M.-C."/>
        </authorList>
    </citation>
    <scope>NUCLEOTIDE SEQUENCE [LARGE SCALE GENOMIC DNA]</scope>
    <source>
        <strain evidence="2 3">NML 030167</strain>
    </source>
</reference>
<dbReference type="Pfam" id="PF12697">
    <property type="entry name" value="Abhydrolase_6"/>
    <property type="match status" value="1"/>
</dbReference>
<proteinExistence type="predicted"/>
<sequence>MAVTIANVNDFGGRAIHWREQSGSGPTVLLMNGAGLAAEHWDQVVALLPGRHLVRFDRPGMGGTRWPGTLPTLAEEVRSLTELVRTVGAPAVLVAHSMAAFHAEALARLRPELVAGLVLVDGSVEFPARPPRAVGVRLIRSLQQIARRAPVLHLGSLAHRAGASLQSRRLTLRHQWERRVGELYDDPESVAMGLAESAAYPRQAWDLLALRRDHPMPDLPVLVLTAADQTVERDWPVRQRRLTRLLGGRQLLVEGSDHLMMIDRPEVIADGVRALLPTDSVDG</sequence>
<protein>
    <submittedName>
        <fullName evidence="2">Poly(3-hydroxyalkanoate) depolymerase</fullName>
    </submittedName>
</protein>
<feature type="domain" description="AB hydrolase-1" evidence="1">
    <location>
        <begin position="28"/>
        <end position="270"/>
    </location>
</feature>
<dbReference type="InterPro" id="IPR000073">
    <property type="entry name" value="AB_hydrolase_1"/>
</dbReference>
<comment type="caution">
    <text evidence="2">The sequence shown here is derived from an EMBL/GenBank/DDBJ whole genome shotgun (WGS) entry which is preliminary data.</text>
</comment>